<accession>G3MTE5</accession>
<dbReference type="InterPro" id="IPR017946">
    <property type="entry name" value="PLC-like_Pdiesterase_TIM-brl"/>
</dbReference>
<dbReference type="GO" id="GO:0006629">
    <property type="term" value="P:lipid metabolic process"/>
    <property type="evidence" value="ECO:0007669"/>
    <property type="project" value="InterPro"/>
</dbReference>
<sequence>MCHKIKQNTMTMWLVWNLERRGAALVLFAALLGLVAADKSRPVYIIAHMVNSIGDFDEAMEGGANAVESDVSFSEDGTAAKLFHGLPCDCFRECEAEEDVGAFLEYVRKSTSADGGQYRDKLALLFFDLKVSDLDEERKYAAGFDITQKLLHNLWHGVPFPEAVNVLFSIPSVTDQEVLRGAIDSISGYNSTLLDKIGFDVSDNDELDNISKMYERLGIQRHRWQGDGITNCLSYLRSADRLQGVIDNRDSQGQERYIEKAYDWTLDLPEEIRRSLRRGVDGIITNRPERMAMIMQESEFKDILRPANVLDNPWTRFVGPSPLPRLSTNDLSHLKDDDLVSTIEDAFNFLGRIFSQ</sequence>
<dbReference type="GO" id="GO:0008081">
    <property type="term" value="F:phosphoric diester hydrolase activity"/>
    <property type="evidence" value="ECO:0007669"/>
    <property type="project" value="InterPro"/>
</dbReference>
<dbReference type="GO" id="GO:0046872">
    <property type="term" value="F:metal ion binding"/>
    <property type="evidence" value="ECO:0007669"/>
    <property type="project" value="UniProtKB-KW"/>
</dbReference>
<dbReference type="EMBL" id="JO845146">
    <property type="protein sequence ID" value="AEO36763.1"/>
    <property type="molecule type" value="mRNA"/>
</dbReference>
<keyword evidence="3" id="KW-0460">Magnesium</keyword>
<keyword evidence="5" id="KW-0456">Lyase</keyword>
<dbReference type="SUPFAM" id="SSF51695">
    <property type="entry name" value="PLC-like phosphodiesterases"/>
    <property type="match status" value="1"/>
</dbReference>
<dbReference type="Gene3D" id="3.20.20.190">
    <property type="entry name" value="Phosphatidylinositol (PI) phosphodiesterase"/>
    <property type="match status" value="1"/>
</dbReference>
<evidence type="ECO:0000256" key="2">
    <source>
        <dbReference type="ARBA" id="ARBA00022723"/>
    </source>
</evidence>
<dbReference type="CDD" id="cd08576">
    <property type="entry name" value="GDPD_like_SMaseD_PLD"/>
    <property type="match status" value="1"/>
</dbReference>
<keyword evidence="4" id="KW-1015">Disulfide bond</keyword>
<evidence type="ECO:0000256" key="4">
    <source>
        <dbReference type="ARBA" id="ARBA00023157"/>
    </source>
</evidence>
<proteinExistence type="evidence at transcript level"/>
<evidence type="ECO:0000256" key="5">
    <source>
        <dbReference type="ARBA" id="ARBA00023239"/>
    </source>
</evidence>
<keyword evidence="2" id="KW-0479">Metal-binding</keyword>
<evidence type="ECO:0000256" key="1">
    <source>
        <dbReference type="ARBA" id="ARBA00000110"/>
    </source>
</evidence>
<reference evidence="6" key="1">
    <citation type="journal article" date="2011" name="PLoS ONE">
        <title>A deep insight into the sialotranscriptome of the gulf coast tick, Amblyomma maculatum.</title>
        <authorList>
            <person name="Karim S."/>
            <person name="Singh P."/>
            <person name="Ribeiro J.M."/>
        </authorList>
    </citation>
    <scope>NUCLEOTIDE SEQUENCE</scope>
    <source>
        <tissue evidence="6">Salivary gland</tissue>
    </source>
</reference>
<organism evidence="6">
    <name type="scientific">Amblyomma maculatum</name>
    <name type="common">Gulf Coast tick</name>
    <dbReference type="NCBI Taxonomy" id="34609"/>
    <lineage>
        <taxon>Eukaryota</taxon>
        <taxon>Metazoa</taxon>
        <taxon>Ecdysozoa</taxon>
        <taxon>Arthropoda</taxon>
        <taxon>Chelicerata</taxon>
        <taxon>Arachnida</taxon>
        <taxon>Acari</taxon>
        <taxon>Parasitiformes</taxon>
        <taxon>Ixodida</taxon>
        <taxon>Ixodoidea</taxon>
        <taxon>Ixodidae</taxon>
        <taxon>Amblyomminae</taxon>
        <taxon>Amblyomma</taxon>
    </lineage>
</organism>
<dbReference type="AlphaFoldDB" id="G3MTE5"/>
<name>G3MTE5_AMBMU</name>
<evidence type="ECO:0000256" key="3">
    <source>
        <dbReference type="ARBA" id="ARBA00022842"/>
    </source>
</evidence>
<dbReference type="GO" id="GO:0016829">
    <property type="term" value="F:lyase activity"/>
    <property type="evidence" value="ECO:0007669"/>
    <property type="project" value="UniProtKB-KW"/>
</dbReference>
<comment type="catalytic activity">
    <reaction evidence="1">
        <text>an N-(acyl)-sphingosylphosphoethanolamine = an N-(acyl)-sphingosyl-1,3-cyclic phosphate + ethanolamine</text>
        <dbReference type="Rhea" id="RHEA:60648"/>
        <dbReference type="ChEBI" id="CHEBI:57603"/>
        <dbReference type="ChEBI" id="CHEBI:143891"/>
        <dbReference type="ChEBI" id="CHEBI:143892"/>
    </reaction>
</comment>
<evidence type="ECO:0008006" key="7">
    <source>
        <dbReference type="Google" id="ProtNLM"/>
    </source>
</evidence>
<evidence type="ECO:0000313" key="6">
    <source>
        <dbReference type="EMBL" id="AEO36763.1"/>
    </source>
</evidence>
<protein>
    <recommendedName>
        <fullName evidence="7">GP-PDE domain-containing protein</fullName>
    </recommendedName>
</protein>